<organism evidence="8 9">
    <name type="scientific">Rubrivirga marina</name>
    <dbReference type="NCBI Taxonomy" id="1196024"/>
    <lineage>
        <taxon>Bacteria</taxon>
        <taxon>Pseudomonadati</taxon>
        <taxon>Rhodothermota</taxon>
        <taxon>Rhodothermia</taxon>
        <taxon>Rhodothermales</taxon>
        <taxon>Rubricoccaceae</taxon>
        <taxon>Rubrivirga</taxon>
    </lineage>
</organism>
<accession>A0A271J4L9</accession>
<evidence type="ECO:0000313" key="8">
    <source>
        <dbReference type="EMBL" id="PAP78383.1"/>
    </source>
</evidence>
<reference evidence="8 9" key="1">
    <citation type="submission" date="2016-11" db="EMBL/GenBank/DDBJ databases">
        <title>Study of marine rhodopsin-containing bacteria.</title>
        <authorList>
            <person name="Yoshizawa S."/>
            <person name="Kumagai Y."/>
            <person name="Kogure K."/>
        </authorList>
    </citation>
    <scope>NUCLEOTIDE SEQUENCE [LARGE SCALE GENOMIC DNA]</scope>
    <source>
        <strain evidence="8 9">SAORIC-28</strain>
    </source>
</reference>
<dbReference type="EMBL" id="MQWD01000001">
    <property type="protein sequence ID" value="PAP78383.1"/>
    <property type="molecule type" value="Genomic_DNA"/>
</dbReference>
<evidence type="ECO:0000256" key="5">
    <source>
        <dbReference type="ARBA" id="ARBA00023136"/>
    </source>
</evidence>
<feature type="transmembrane region" description="Helical" evidence="7">
    <location>
        <begin position="30"/>
        <end position="47"/>
    </location>
</feature>
<dbReference type="InterPro" id="IPR011743">
    <property type="entry name" value="Caa3_sub_IV"/>
</dbReference>
<gene>
    <name evidence="8" type="ORF">BSZ37_19125</name>
</gene>
<evidence type="ECO:0000256" key="6">
    <source>
        <dbReference type="SAM" id="MobiDB-lite"/>
    </source>
</evidence>
<proteinExistence type="predicted"/>
<keyword evidence="2" id="KW-1003">Cell membrane</keyword>
<comment type="subcellular location">
    <subcellularLocation>
        <location evidence="1">Cell membrane</location>
        <topology evidence="1">Multi-pass membrane protein</topology>
    </subcellularLocation>
</comment>
<evidence type="ECO:0000256" key="7">
    <source>
        <dbReference type="SAM" id="Phobius"/>
    </source>
</evidence>
<sequence length="198" mass="21326">MADHAHSEGHDEHTGHGSHHVFDAATLKKTFAILVGLTILTVVLALWERGFANVFGLELTYPALPVGFLSVPLALGIAATKVYWVASRFMGLKFETTKTNTLVFLGSTAFLLVFFGFTFLDFAFRGTFEELSAVPTDVLEEEALQAQETEAEIAEEFEAVPLVRETPDADLFGAPETDAAGSQALDAAVTTPSETATE</sequence>
<feature type="transmembrane region" description="Helical" evidence="7">
    <location>
        <begin position="104"/>
        <end position="124"/>
    </location>
</feature>
<feature type="transmembrane region" description="Helical" evidence="7">
    <location>
        <begin position="59"/>
        <end position="84"/>
    </location>
</feature>
<keyword evidence="3 7" id="KW-0812">Transmembrane</keyword>
<dbReference type="AlphaFoldDB" id="A0A271J4L9"/>
<feature type="region of interest" description="Disordered" evidence="6">
    <location>
        <begin position="171"/>
        <end position="198"/>
    </location>
</feature>
<dbReference type="NCBIfam" id="TIGR02229">
    <property type="entry name" value="caa3_sub_IV"/>
    <property type="match status" value="1"/>
</dbReference>
<name>A0A271J4L9_9BACT</name>
<dbReference type="OrthoDB" id="1495022at2"/>
<evidence type="ECO:0000256" key="2">
    <source>
        <dbReference type="ARBA" id="ARBA00022475"/>
    </source>
</evidence>
<keyword evidence="5 7" id="KW-0472">Membrane</keyword>
<evidence type="ECO:0000256" key="1">
    <source>
        <dbReference type="ARBA" id="ARBA00004651"/>
    </source>
</evidence>
<dbReference type="RefSeq" id="WP_095512065.1">
    <property type="nucleotide sequence ID" value="NZ_MQWD01000001.1"/>
</dbReference>
<dbReference type="Pfam" id="PF03626">
    <property type="entry name" value="COX4_pro"/>
    <property type="match status" value="1"/>
</dbReference>
<dbReference type="Proteomes" id="UP000216339">
    <property type="component" value="Unassembled WGS sequence"/>
</dbReference>
<keyword evidence="9" id="KW-1185">Reference proteome</keyword>
<evidence type="ECO:0000256" key="3">
    <source>
        <dbReference type="ARBA" id="ARBA00022692"/>
    </source>
</evidence>
<dbReference type="InterPro" id="IPR005171">
    <property type="entry name" value="Cyt_c_oxidase_su4_prok"/>
</dbReference>
<keyword evidence="4 7" id="KW-1133">Transmembrane helix</keyword>
<evidence type="ECO:0000313" key="9">
    <source>
        <dbReference type="Proteomes" id="UP000216339"/>
    </source>
</evidence>
<comment type="caution">
    <text evidence="8">The sequence shown here is derived from an EMBL/GenBank/DDBJ whole genome shotgun (WGS) entry which is preliminary data.</text>
</comment>
<protein>
    <submittedName>
        <fullName evidence="8">Uncharacterized protein</fullName>
    </submittedName>
</protein>
<dbReference type="GO" id="GO:0005886">
    <property type="term" value="C:plasma membrane"/>
    <property type="evidence" value="ECO:0007669"/>
    <property type="project" value="UniProtKB-SubCell"/>
</dbReference>
<evidence type="ECO:0000256" key="4">
    <source>
        <dbReference type="ARBA" id="ARBA00022989"/>
    </source>
</evidence>